<name>X1EPI3_9ZZZZ</name>
<evidence type="ECO:0000313" key="1">
    <source>
        <dbReference type="EMBL" id="GAH35321.1"/>
    </source>
</evidence>
<protein>
    <submittedName>
        <fullName evidence="1">Uncharacterized protein</fullName>
    </submittedName>
</protein>
<dbReference type="EMBL" id="BARU01011960">
    <property type="protein sequence ID" value="GAH35321.1"/>
    <property type="molecule type" value="Genomic_DNA"/>
</dbReference>
<sequence>PEVYAMEASIEDISQFIDLSEIIKNKDYEAAKWVLETGLFMEDKSISKTEKEFIDTVQNKPDLLRILVTRNVLDGITSSDLKWVKNFNPPNSKPYGYLTDDLYNLPEIKDGISDDEKKAIQKIEAIVNDSITDYQLRKGICLIDEYGVPNQNIFSFNVYLTSLGEIDEYEKEFIDILQNLPEEKQKNFAKEVYNNGFSKEVLEKIKEESITEPPKPSISIEYNKILGISDEILNKSLVLNNLTLDLFKMPEVYAM</sequence>
<comment type="caution">
    <text evidence="1">The sequence shown here is derived from an EMBL/GenBank/DDBJ whole genome shotgun (WGS) entry which is preliminary data.</text>
</comment>
<gene>
    <name evidence="1" type="ORF">S03H2_22261</name>
</gene>
<reference evidence="1" key="1">
    <citation type="journal article" date="2014" name="Front. Microbiol.">
        <title>High frequency of phylogenetically diverse reductive dehalogenase-homologous genes in deep subseafloor sedimentary metagenomes.</title>
        <authorList>
            <person name="Kawai M."/>
            <person name="Futagami T."/>
            <person name="Toyoda A."/>
            <person name="Takaki Y."/>
            <person name="Nishi S."/>
            <person name="Hori S."/>
            <person name="Arai W."/>
            <person name="Tsubouchi T."/>
            <person name="Morono Y."/>
            <person name="Uchiyama I."/>
            <person name="Ito T."/>
            <person name="Fujiyama A."/>
            <person name="Inagaki F."/>
            <person name="Takami H."/>
        </authorList>
    </citation>
    <scope>NUCLEOTIDE SEQUENCE</scope>
    <source>
        <strain evidence="1">Expedition CK06-06</strain>
    </source>
</reference>
<accession>X1EPI3</accession>
<organism evidence="1">
    <name type="scientific">marine sediment metagenome</name>
    <dbReference type="NCBI Taxonomy" id="412755"/>
    <lineage>
        <taxon>unclassified sequences</taxon>
        <taxon>metagenomes</taxon>
        <taxon>ecological metagenomes</taxon>
    </lineage>
</organism>
<feature type="non-terminal residue" evidence="1">
    <location>
        <position position="1"/>
    </location>
</feature>
<proteinExistence type="predicted"/>
<feature type="non-terminal residue" evidence="1">
    <location>
        <position position="255"/>
    </location>
</feature>
<dbReference type="AlphaFoldDB" id="X1EPI3"/>